<comment type="caution">
    <text evidence="1">The sequence shown here is derived from an EMBL/GenBank/DDBJ whole genome shotgun (WGS) entry which is preliminary data.</text>
</comment>
<reference evidence="1 2" key="1">
    <citation type="submission" date="2024-02" db="EMBL/GenBank/DDBJ databases">
        <title>First report Erwinia aphidicola in onion in Chile.</title>
        <authorList>
            <person name="Valenzuela M."/>
            <person name="Pena M."/>
            <person name="Dutta B."/>
        </authorList>
    </citation>
    <scope>NUCLEOTIDE SEQUENCE [LARGE SCALE GENOMIC DNA]</scope>
    <source>
        <strain evidence="1 2">QCJ3A</strain>
    </source>
</reference>
<dbReference type="RefSeq" id="WP_336202788.1">
    <property type="nucleotide sequence ID" value="NZ_JBANEI010000003.1"/>
</dbReference>
<protein>
    <recommendedName>
        <fullName evidence="3">Membrane-bound lysozyme inhibitor of c-type lysozyme MliC</fullName>
    </recommendedName>
</protein>
<proteinExistence type="predicted"/>
<dbReference type="Proteomes" id="UP001306592">
    <property type="component" value="Unassembled WGS sequence"/>
</dbReference>
<sequence>MMFLTLFLLGACSFQSQGRTVSSLSIHQVGLDDDGGNENEKRACKTFRPNKQQMILFFNHAKESKDDGTLLHEYYSPCLAKGKVKFKDGASGRWTVQSSGLGWVFFDNGKSATFFLKGNKWDDPFACSYGLGDDLIC</sequence>
<name>A0ABU8DDD6_ERWAP</name>
<accession>A0ABU8DDD6</accession>
<evidence type="ECO:0000313" key="1">
    <source>
        <dbReference type="EMBL" id="MEI2681521.1"/>
    </source>
</evidence>
<keyword evidence="2" id="KW-1185">Reference proteome</keyword>
<dbReference type="EMBL" id="JBANEI010000003">
    <property type="protein sequence ID" value="MEI2681521.1"/>
    <property type="molecule type" value="Genomic_DNA"/>
</dbReference>
<evidence type="ECO:0000313" key="2">
    <source>
        <dbReference type="Proteomes" id="UP001306592"/>
    </source>
</evidence>
<organism evidence="1 2">
    <name type="scientific">Erwinia aphidicola</name>
    <dbReference type="NCBI Taxonomy" id="68334"/>
    <lineage>
        <taxon>Bacteria</taxon>
        <taxon>Pseudomonadati</taxon>
        <taxon>Pseudomonadota</taxon>
        <taxon>Gammaproteobacteria</taxon>
        <taxon>Enterobacterales</taxon>
        <taxon>Erwiniaceae</taxon>
        <taxon>Erwinia</taxon>
    </lineage>
</organism>
<evidence type="ECO:0008006" key="3">
    <source>
        <dbReference type="Google" id="ProtNLM"/>
    </source>
</evidence>
<gene>
    <name evidence="1" type="ORF">V8N49_07545</name>
</gene>